<sequence>MEMKLLLAKFFQHYSMELHPSESFLIGQQLTCKPMSELKCRVSKVINRCVANQFEEEQMFKALQTCKEETTPQLLQHKPANTT</sequence>
<gene>
    <name evidence="1" type="ORF">EB796_010325</name>
</gene>
<protein>
    <submittedName>
        <fullName evidence="1">Uncharacterized protein</fullName>
    </submittedName>
</protein>
<name>A0A7J7JZG7_BUGNE</name>
<dbReference type="EMBL" id="VXIV02001610">
    <property type="protein sequence ID" value="KAF6031367.1"/>
    <property type="molecule type" value="Genomic_DNA"/>
</dbReference>
<keyword evidence="2" id="KW-1185">Reference proteome</keyword>
<organism evidence="1 2">
    <name type="scientific">Bugula neritina</name>
    <name type="common">Brown bryozoan</name>
    <name type="synonym">Sertularia neritina</name>
    <dbReference type="NCBI Taxonomy" id="10212"/>
    <lineage>
        <taxon>Eukaryota</taxon>
        <taxon>Metazoa</taxon>
        <taxon>Spiralia</taxon>
        <taxon>Lophotrochozoa</taxon>
        <taxon>Bryozoa</taxon>
        <taxon>Gymnolaemata</taxon>
        <taxon>Cheilostomatida</taxon>
        <taxon>Flustrina</taxon>
        <taxon>Buguloidea</taxon>
        <taxon>Bugulidae</taxon>
        <taxon>Bugula</taxon>
    </lineage>
</organism>
<proteinExistence type="predicted"/>
<evidence type="ECO:0000313" key="2">
    <source>
        <dbReference type="Proteomes" id="UP000593567"/>
    </source>
</evidence>
<comment type="caution">
    <text evidence="1">The sequence shown here is derived from an EMBL/GenBank/DDBJ whole genome shotgun (WGS) entry which is preliminary data.</text>
</comment>
<reference evidence="1" key="1">
    <citation type="submission" date="2020-06" db="EMBL/GenBank/DDBJ databases">
        <title>Draft genome of Bugula neritina, a colonial animal packing powerful symbionts and potential medicines.</title>
        <authorList>
            <person name="Rayko M."/>
        </authorList>
    </citation>
    <scope>NUCLEOTIDE SEQUENCE [LARGE SCALE GENOMIC DNA]</scope>
    <source>
        <strain evidence="1">Kwan_BN1</strain>
    </source>
</reference>
<accession>A0A7J7JZG7</accession>
<dbReference type="AlphaFoldDB" id="A0A7J7JZG7"/>
<evidence type="ECO:0000313" key="1">
    <source>
        <dbReference type="EMBL" id="KAF6031367.1"/>
    </source>
</evidence>
<dbReference type="Proteomes" id="UP000593567">
    <property type="component" value="Unassembled WGS sequence"/>
</dbReference>